<dbReference type="PANTHER" id="PTHR42901:SF1">
    <property type="entry name" value="ALCOHOL DEHYDROGENASE"/>
    <property type="match status" value="1"/>
</dbReference>
<accession>A0ABV0EBG9</accession>
<dbReference type="PANTHER" id="PTHR42901">
    <property type="entry name" value="ALCOHOL DEHYDROGENASE"/>
    <property type="match status" value="1"/>
</dbReference>
<keyword evidence="5" id="KW-1185">Reference proteome</keyword>
<evidence type="ECO:0000256" key="2">
    <source>
        <dbReference type="ARBA" id="ARBA00023002"/>
    </source>
</evidence>
<feature type="region of interest" description="Disordered" evidence="3">
    <location>
        <begin position="207"/>
        <end position="226"/>
    </location>
</feature>
<dbReference type="EMBL" id="JBAJEX010000001">
    <property type="protein sequence ID" value="MEO1766007.1"/>
    <property type="molecule type" value="Genomic_DNA"/>
</dbReference>
<protein>
    <submittedName>
        <fullName evidence="4">YciK family oxidoreductase</fullName>
    </submittedName>
</protein>
<organism evidence="4 5">
    <name type="scientific">Thiobacter aerophilum</name>
    <dbReference type="NCBI Taxonomy" id="3121275"/>
    <lineage>
        <taxon>Bacteria</taxon>
        <taxon>Pseudomonadati</taxon>
        <taxon>Pseudomonadota</taxon>
        <taxon>Betaproteobacteria</taxon>
        <taxon>Burkholderiales</taxon>
        <taxon>Thiobacteraceae</taxon>
        <taxon>Thiobacter</taxon>
    </lineage>
</organism>
<dbReference type="SUPFAM" id="SSF51735">
    <property type="entry name" value="NAD(P)-binding Rossmann-fold domains"/>
    <property type="match status" value="1"/>
</dbReference>
<evidence type="ECO:0000313" key="4">
    <source>
        <dbReference type="EMBL" id="MEO1766007.1"/>
    </source>
</evidence>
<dbReference type="InterPro" id="IPR036291">
    <property type="entry name" value="NAD(P)-bd_dom_sf"/>
</dbReference>
<dbReference type="PRINTS" id="PR00081">
    <property type="entry name" value="GDHRDH"/>
</dbReference>
<dbReference type="InterPro" id="IPR002347">
    <property type="entry name" value="SDR_fam"/>
</dbReference>
<dbReference type="Pfam" id="PF00106">
    <property type="entry name" value="adh_short"/>
    <property type="match status" value="1"/>
</dbReference>
<keyword evidence="2" id="KW-0560">Oxidoreductase</keyword>
<evidence type="ECO:0000256" key="3">
    <source>
        <dbReference type="SAM" id="MobiDB-lite"/>
    </source>
</evidence>
<comment type="caution">
    <text evidence="4">The sequence shown here is derived from an EMBL/GenBank/DDBJ whole genome shotgun (WGS) entry which is preliminary data.</text>
</comment>
<comment type="similarity">
    <text evidence="1">Belongs to the short-chain dehydrogenases/reductases (SDR) family.</text>
</comment>
<dbReference type="Gene3D" id="3.40.50.720">
    <property type="entry name" value="NAD(P)-binding Rossmann-like Domain"/>
    <property type="match status" value="1"/>
</dbReference>
<proteinExistence type="inferred from homology"/>
<dbReference type="Proteomes" id="UP001482231">
    <property type="component" value="Unassembled WGS sequence"/>
</dbReference>
<dbReference type="NCBIfam" id="NF006509">
    <property type="entry name" value="PRK08945.1"/>
    <property type="match status" value="1"/>
</dbReference>
<sequence length="258" mass="27717">MRAPHSGVPMNSYQAPPDLLKDRVILVTGAGQGIGQAAALSFAAHGATVILLGRNEQRLNATYDLIADAGHPEPVLFTLDLEQAGDRDFEQMADAIEGQLGRLDGILHNASRLDALAPLALETLEQWLGILRVNLVAPFALTRACLPLLKAAPDASVLMTSDTHGRKPTAYWGAFGVAKWALEALVKTWAQELEITPQVRINALVPGPVQSPQRRKTHPAELPHTLPRPEAIMPAYLYLMGPDSRGVSGQILDAQGVT</sequence>
<name>A0ABV0EBG9_9BURK</name>
<evidence type="ECO:0000256" key="1">
    <source>
        <dbReference type="ARBA" id="ARBA00006484"/>
    </source>
</evidence>
<gene>
    <name evidence="4" type="ORF">V6E02_02110</name>
</gene>
<reference evidence="4 5" key="1">
    <citation type="submission" date="2024-02" db="EMBL/GenBank/DDBJ databases">
        <title>New thermophilic sulfur-oxidizing bacteria from a hot springs of the Uzon caldera (Kamchatka, Russia).</title>
        <authorList>
            <person name="Dukat A.M."/>
            <person name="Elcheninov A.G."/>
            <person name="Frolov E.N."/>
        </authorList>
    </citation>
    <scope>NUCLEOTIDE SEQUENCE [LARGE SCALE GENOMIC DNA]</scope>
    <source>
        <strain evidence="4 5">AK1</strain>
    </source>
</reference>
<evidence type="ECO:0000313" key="5">
    <source>
        <dbReference type="Proteomes" id="UP001482231"/>
    </source>
</evidence>